<evidence type="ECO:0000256" key="3">
    <source>
        <dbReference type="ARBA" id="ARBA00022679"/>
    </source>
</evidence>
<dbReference type="EMBL" id="JAOTPO010000017">
    <property type="protein sequence ID" value="MDE5415557.1"/>
    <property type="molecule type" value="Genomic_DNA"/>
</dbReference>
<dbReference type="PANTHER" id="PTHR23117:SF13">
    <property type="entry name" value="GUANYLATE KINASE"/>
    <property type="match status" value="1"/>
</dbReference>
<protein>
    <submittedName>
        <fullName evidence="7">Guanylate kinase</fullName>
    </submittedName>
</protein>
<evidence type="ECO:0000256" key="2">
    <source>
        <dbReference type="ARBA" id="ARBA00005790"/>
    </source>
</evidence>
<evidence type="ECO:0000313" key="7">
    <source>
        <dbReference type="EMBL" id="MDE5415557.1"/>
    </source>
</evidence>
<dbReference type="SUPFAM" id="SSF52540">
    <property type="entry name" value="P-loop containing nucleoside triphosphate hydrolases"/>
    <property type="match status" value="1"/>
</dbReference>
<dbReference type="PROSITE" id="PS50052">
    <property type="entry name" value="GUANYLATE_KINASE_2"/>
    <property type="match status" value="1"/>
</dbReference>
<keyword evidence="3" id="KW-0808">Transferase</keyword>
<dbReference type="PANTHER" id="PTHR23117">
    <property type="entry name" value="GUANYLATE KINASE-RELATED"/>
    <property type="match status" value="1"/>
</dbReference>
<evidence type="ECO:0000259" key="6">
    <source>
        <dbReference type="PROSITE" id="PS50052"/>
    </source>
</evidence>
<comment type="catalytic activity">
    <reaction evidence="5">
        <text>GMP + ATP = GDP + ADP</text>
        <dbReference type="Rhea" id="RHEA:20780"/>
        <dbReference type="ChEBI" id="CHEBI:30616"/>
        <dbReference type="ChEBI" id="CHEBI:58115"/>
        <dbReference type="ChEBI" id="CHEBI:58189"/>
        <dbReference type="ChEBI" id="CHEBI:456216"/>
        <dbReference type="EC" id="2.7.4.8"/>
    </reaction>
</comment>
<evidence type="ECO:0000256" key="5">
    <source>
        <dbReference type="ARBA" id="ARBA00048594"/>
    </source>
</evidence>
<reference evidence="7" key="1">
    <citation type="submission" date="2024-05" db="EMBL/GenBank/DDBJ databases">
        <title>Alkalihalobacillus sp. strain MEB203 novel alkaliphilic bacterium from Lonar Lake, India.</title>
        <authorList>
            <person name="Joshi A."/>
            <person name="Thite S."/>
            <person name="Mengade P."/>
        </authorList>
    </citation>
    <scope>NUCLEOTIDE SEQUENCE</scope>
    <source>
        <strain evidence="7">MEB 203</strain>
    </source>
</reference>
<sequence length="191" mass="22476">MYNLKESERIFVFTGPDGSGRKTVAKLVGATFHMNGVVSHTTRTKRRYETEGVDYHYLSEEDFLEAHRNGEFLEKVEINGYLYGIKEKEIEEKFKKKGCIWVVLNTEGADILKEMYGDKVIRIFVYADEETVRRRQYGRGDSDDVIQNHLEHYNEDMAYKEKCEYVVENYELSHTTFEIANLVEKYLEPTK</sequence>
<dbReference type="RefSeq" id="WP_275120160.1">
    <property type="nucleotide sequence ID" value="NZ_JAOTPO010000017.1"/>
</dbReference>
<name>A0ABT5VLB9_9BACI</name>
<comment type="caution">
    <text evidence="7">The sequence shown here is derived from an EMBL/GenBank/DDBJ whole genome shotgun (WGS) entry which is preliminary data.</text>
</comment>
<dbReference type="GO" id="GO:0016301">
    <property type="term" value="F:kinase activity"/>
    <property type="evidence" value="ECO:0007669"/>
    <property type="project" value="UniProtKB-KW"/>
</dbReference>
<accession>A0ABT5VLB9</accession>
<dbReference type="Proteomes" id="UP001148125">
    <property type="component" value="Unassembled WGS sequence"/>
</dbReference>
<proteinExistence type="inferred from homology"/>
<gene>
    <name evidence="7" type="ORF">N7Z68_19610</name>
</gene>
<comment type="similarity">
    <text evidence="2">Belongs to the guanylate kinase family.</text>
</comment>
<dbReference type="InterPro" id="IPR020590">
    <property type="entry name" value="Guanylate_kinase_CS"/>
</dbReference>
<dbReference type="SMART" id="SM00072">
    <property type="entry name" value="GuKc"/>
    <property type="match status" value="1"/>
</dbReference>
<dbReference type="InterPro" id="IPR008145">
    <property type="entry name" value="GK/Ca_channel_bsu"/>
</dbReference>
<dbReference type="Pfam" id="PF00625">
    <property type="entry name" value="Guanylate_kin"/>
    <property type="match status" value="1"/>
</dbReference>
<dbReference type="PROSITE" id="PS00856">
    <property type="entry name" value="GUANYLATE_KINASE_1"/>
    <property type="match status" value="1"/>
</dbReference>
<keyword evidence="4 7" id="KW-0418">Kinase</keyword>
<feature type="domain" description="Guanylate kinase-like" evidence="6">
    <location>
        <begin position="8"/>
        <end position="184"/>
    </location>
</feature>
<keyword evidence="8" id="KW-1185">Reference proteome</keyword>
<dbReference type="Gene3D" id="3.40.50.300">
    <property type="entry name" value="P-loop containing nucleotide triphosphate hydrolases"/>
    <property type="match status" value="1"/>
</dbReference>
<organism evidence="7 8">
    <name type="scientific">Alkalihalobacterium chitinilyticum</name>
    <dbReference type="NCBI Taxonomy" id="2980103"/>
    <lineage>
        <taxon>Bacteria</taxon>
        <taxon>Bacillati</taxon>
        <taxon>Bacillota</taxon>
        <taxon>Bacilli</taxon>
        <taxon>Bacillales</taxon>
        <taxon>Bacillaceae</taxon>
        <taxon>Alkalihalobacterium</taxon>
    </lineage>
</organism>
<comment type="function">
    <text evidence="1">Essential for recycling GMP and indirectly, cGMP.</text>
</comment>
<dbReference type="InterPro" id="IPR008144">
    <property type="entry name" value="Guanylate_kin-like_dom"/>
</dbReference>
<dbReference type="InterPro" id="IPR027417">
    <property type="entry name" value="P-loop_NTPase"/>
</dbReference>
<evidence type="ECO:0000256" key="1">
    <source>
        <dbReference type="ARBA" id="ARBA00003531"/>
    </source>
</evidence>
<evidence type="ECO:0000313" key="8">
    <source>
        <dbReference type="Proteomes" id="UP001148125"/>
    </source>
</evidence>
<evidence type="ECO:0000256" key="4">
    <source>
        <dbReference type="ARBA" id="ARBA00022777"/>
    </source>
</evidence>